<dbReference type="AlphaFoldDB" id="A0A0R0ALH7"/>
<evidence type="ECO:0000313" key="4">
    <source>
        <dbReference type="EMBL" id="KRG45449.1"/>
    </source>
</evidence>
<protein>
    <submittedName>
        <fullName evidence="4">Peptidase S9</fullName>
    </submittedName>
</protein>
<dbReference type="GO" id="GO:0004252">
    <property type="term" value="F:serine-type endopeptidase activity"/>
    <property type="evidence" value="ECO:0007669"/>
    <property type="project" value="TreeGrafter"/>
</dbReference>
<organism evidence="4 5">
    <name type="scientific">Stenotrophomonas pictorum JCM 9942</name>
    <dbReference type="NCBI Taxonomy" id="1236960"/>
    <lineage>
        <taxon>Bacteria</taxon>
        <taxon>Pseudomonadati</taxon>
        <taxon>Pseudomonadota</taxon>
        <taxon>Gammaproteobacteria</taxon>
        <taxon>Lysobacterales</taxon>
        <taxon>Lysobacteraceae</taxon>
        <taxon>Stenotrophomonas</taxon>
    </lineage>
</organism>
<feature type="domain" description="Peptidase S9 prolyl oligopeptidase catalytic" evidence="3">
    <location>
        <begin position="443"/>
        <end position="654"/>
    </location>
</feature>
<evidence type="ECO:0000313" key="5">
    <source>
        <dbReference type="Proteomes" id="UP000050836"/>
    </source>
</evidence>
<dbReference type="PANTHER" id="PTHR42776">
    <property type="entry name" value="SERINE PEPTIDASE S9 FAMILY MEMBER"/>
    <property type="match status" value="1"/>
</dbReference>
<dbReference type="InterPro" id="IPR029058">
    <property type="entry name" value="AB_hydrolase_fold"/>
</dbReference>
<dbReference type="PANTHER" id="PTHR42776:SF27">
    <property type="entry name" value="DIPEPTIDYL PEPTIDASE FAMILY MEMBER 6"/>
    <property type="match status" value="1"/>
</dbReference>
<feature type="signal peptide" evidence="2">
    <location>
        <begin position="1"/>
        <end position="23"/>
    </location>
</feature>
<reference evidence="4 5" key="1">
    <citation type="submission" date="2015-10" db="EMBL/GenBank/DDBJ databases">
        <title>Genome sequencing and analysis of members of genus Stenotrophomonas.</title>
        <authorList>
            <person name="Patil P.P."/>
            <person name="Midha S."/>
            <person name="Patil P.B."/>
        </authorList>
    </citation>
    <scope>NUCLEOTIDE SEQUENCE [LARGE SCALE GENOMIC DNA]</scope>
    <source>
        <strain evidence="4 5">JCM 9942</strain>
    </source>
</reference>
<sequence>MDLKYLTPLMLAIALAGAGSAHAQQYSVKDFMGHAAYGNARISPNGEYLAVTVDHGDQDVLTVLRTSDLKVLKVNQLPDKKSVGSFQWISPDRLMFNAVKKMGGFAQPFNTGEWFAVNADGTQPVPVIFYGTRDATQRGKTVGAESYSLLDSLKGDDRNVIMQARYPRSTEGAGTEVYRVDTVSGRRTSLGRAPKSNCSIALDAAKEPRFAVCSSSRDESGEYDERTELYRRDGQNWTLVNASKTDGKHLWVDRTTDDGIVYASQDDGKAPAAIGTLDTTTGEFRQLFADPVAEVSRVIWSTDRNTPLAVVTEAGAPKVTMLNESHPDAELYASLAAAFDGQMVDFSSYTEDGRKILVSVYSDANPGELYLYDRDSGKARFLMTRQAHLDPKKLATTRPFSFTARDGRAIYGYLTIPNGSDGKNLPLIVNPHGGPIGPRDNWGYNPEAQLFASRGYATLQVNFRGSGGYGKAFENAGHQQWGQGIQNDILDATHWAIDNGHADRNRICIYGGSFGGYSSLMAPIREPGLFKCTFGYVGVYDIDMMFKRGDIPDSANGQRFLRRTHGTDASIWAQNSPARRAAEVKIPVYLAAGARDVRTPPEQTELMAKALTEAGNKPEGIIIQPGEMHGFYGEEARVKVYTEMLNFFNRHIGEGKVSVGGPAPAIDGT</sequence>
<keyword evidence="2" id="KW-0732">Signal</keyword>
<comment type="caution">
    <text evidence="4">The sequence shown here is derived from an EMBL/GenBank/DDBJ whole genome shotgun (WGS) entry which is preliminary data.</text>
</comment>
<dbReference type="InterPro" id="IPR001375">
    <property type="entry name" value="Peptidase_S9_cat"/>
</dbReference>
<dbReference type="Pfam" id="PF00326">
    <property type="entry name" value="Peptidase_S9"/>
    <property type="match status" value="1"/>
</dbReference>
<evidence type="ECO:0000256" key="2">
    <source>
        <dbReference type="SAM" id="SignalP"/>
    </source>
</evidence>
<evidence type="ECO:0000256" key="1">
    <source>
        <dbReference type="ARBA" id="ARBA00022801"/>
    </source>
</evidence>
<evidence type="ECO:0000259" key="3">
    <source>
        <dbReference type="Pfam" id="PF00326"/>
    </source>
</evidence>
<dbReference type="SUPFAM" id="SSF82171">
    <property type="entry name" value="DPP6 N-terminal domain-like"/>
    <property type="match status" value="1"/>
</dbReference>
<name>A0A0R0ALH7_9GAMM</name>
<feature type="chain" id="PRO_5006390959" evidence="2">
    <location>
        <begin position="24"/>
        <end position="669"/>
    </location>
</feature>
<keyword evidence="1" id="KW-0378">Hydrolase</keyword>
<dbReference type="Proteomes" id="UP000050836">
    <property type="component" value="Unassembled WGS sequence"/>
</dbReference>
<proteinExistence type="predicted"/>
<accession>A0A0R0ALH7</accession>
<keyword evidence="5" id="KW-1185">Reference proteome</keyword>
<gene>
    <name evidence="4" type="ORF">ARC78_00360</name>
</gene>
<dbReference type="Gene3D" id="3.40.50.1820">
    <property type="entry name" value="alpha/beta hydrolase"/>
    <property type="match status" value="1"/>
</dbReference>
<dbReference type="SUPFAM" id="SSF53474">
    <property type="entry name" value="alpha/beta-Hydrolases"/>
    <property type="match status" value="1"/>
</dbReference>
<dbReference type="EMBL" id="LLXS01000001">
    <property type="protein sequence ID" value="KRG45449.1"/>
    <property type="molecule type" value="Genomic_DNA"/>
</dbReference>
<dbReference type="GO" id="GO:0006508">
    <property type="term" value="P:proteolysis"/>
    <property type="evidence" value="ECO:0007669"/>
    <property type="project" value="InterPro"/>
</dbReference>